<accession>A0ABR8G1F4</accession>
<protein>
    <submittedName>
        <fullName evidence="1">Sugar ABC transporter permease</fullName>
    </submittedName>
</protein>
<dbReference type="RefSeq" id="WP_190590257.1">
    <property type="nucleotide sequence ID" value="NZ_JACJTB010000036.1"/>
</dbReference>
<dbReference type="Proteomes" id="UP000603457">
    <property type="component" value="Unassembled WGS sequence"/>
</dbReference>
<proteinExistence type="predicted"/>
<evidence type="ECO:0000313" key="1">
    <source>
        <dbReference type="EMBL" id="MBD2597075.1"/>
    </source>
</evidence>
<gene>
    <name evidence="1" type="ORF">H6G74_22500</name>
</gene>
<dbReference type="EMBL" id="JACJTB010000036">
    <property type="protein sequence ID" value="MBD2597075.1"/>
    <property type="molecule type" value="Genomic_DNA"/>
</dbReference>
<evidence type="ECO:0000313" key="2">
    <source>
        <dbReference type="Proteomes" id="UP000603457"/>
    </source>
</evidence>
<organism evidence="1 2">
    <name type="scientific">Nostoc spongiaeforme FACHB-130</name>
    <dbReference type="NCBI Taxonomy" id="1357510"/>
    <lineage>
        <taxon>Bacteria</taxon>
        <taxon>Bacillati</taxon>
        <taxon>Cyanobacteriota</taxon>
        <taxon>Cyanophyceae</taxon>
        <taxon>Nostocales</taxon>
        <taxon>Nostocaceae</taxon>
        <taxon>Nostoc</taxon>
    </lineage>
</organism>
<reference evidence="1 2" key="1">
    <citation type="journal article" date="2020" name="ISME J.">
        <title>Comparative genomics reveals insights into cyanobacterial evolution and habitat adaptation.</title>
        <authorList>
            <person name="Chen M.Y."/>
            <person name="Teng W.K."/>
            <person name="Zhao L."/>
            <person name="Hu C.X."/>
            <person name="Zhou Y.K."/>
            <person name="Han B.P."/>
            <person name="Song L.R."/>
            <person name="Shu W.S."/>
        </authorList>
    </citation>
    <scope>NUCLEOTIDE SEQUENCE [LARGE SCALE GENOMIC DNA]</scope>
    <source>
        <strain evidence="1 2">FACHB-130</strain>
    </source>
</reference>
<sequence length="133" mass="14455">MVTTSNVQVTVSLTELGLDDEELQAQVQNLLPQLREVDGVEDADLVAVTDVPEGSKALGGFLLGFLNAEVNPKNLKALFGFLGDRFGNKPIKILVKAPDGREINIEASSREEFDFAYQKAQEFLNNSSNSNNG</sequence>
<comment type="caution">
    <text evidence="1">The sequence shown here is derived from an EMBL/GenBank/DDBJ whole genome shotgun (WGS) entry which is preliminary data.</text>
</comment>
<keyword evidence="2" id="KW-1185">Reference proteome</keyword>
<name>A0ABR8G1F4_9NOSO</name>